<evidence type="ECO:0000313" key="2">
    <source>
        <dbReference type="Proteomes" id="UP000516745"/>
    </source>
</evidence>
<dbReference type="InterPro" id="IPR010994">
    <property type="entry name" value="RuvA_2-like"/>
</dbReference>
<proteinExistence type="predicted"/>
<gene>
    <name evidence="1" type="ORF">IC795_02835</name>
</gene>
<dbReference type="Gene3D" id="1.10.150.320">
    <property type="entry name" value="Photosystem II 12 kDa extrinsic protein"/>
    <property type="match status" value="1"/>
</dbReference>
<organism evidence="1 2">
    <name type="scientific">Acinetobacter seifertii</name>
    <dbReference type="NCBI Taxonomy" id="1530123"/>
    <lineage>
        <taxon>Bacteria</taxon>
        <taxon>Pseudomonadati</taxon>
        <taxon>Pseudomonadota</taxon>
        <taxon>Gammaproteobacteria</taxon>
        <taxon>Moraxellales</taxon>
        <taxon>Moraxellaceae</taxon>
        <taxon>Acinetobacter</taxon>
        <taxon>Acinetobacter calcoaceticus/baumannii complex</taxon>
    </lineage>
</organism>
<dbReference type="SUPFAM" id="SSF47781">
    <property type="entry name" value="RuvA domain 2-like"/>
    <property type="match status" value="1"/>
</dbReference>
<reference evidence="2" key="1">
    <citation type="submission" date="2020-09" db="EMBL/GenBank/DDBJ databases">
        <title>Clinical and molecular characterization of Acinetobacter seifertii in Taiwan.</title>
        <authorList>
            <person name="Li L.-H."/>
            <person name="Yang Y.-S."/>
            <person name="Sun J.-R."/>
            <person name="Huang T.-W."/>
            <person name="Huang W.-C."/>
            <person name="Wang Y.-C."/>
            <person name="Kuo T.-H."/>
            <person name="Kuo S.-C."/>
            <person name="Chen T.-L."/>
        </authorList>
    </citation>
    <scope>NUCLEOTIDE SEQUENCE [LARGE SCALE GENOMIC DNA]</scope>
    <source>
        <strain evidence="2">AS72</strain>
    </source>
</reference>
<protein>
    <submittedName>
        <fullName evidence="1">Helix-hairpin-helix domain-containing protein</fullName>
    </submittedName>
</protein>
<accession>A0A7H2Q2A9</accession>
<dbReference type="Proteomes" id="UP000516745">
    <property type="component" value="Chromosome"/>
</dbReference>
<dbReference type="Pfam" id="PF12836">
    <property type="entry name" value="HHH_3"/>
    <property type="match status" value="1"/>
</dbReference>
<evidence type="ECO:0000313" key="1">
    <source>
        <dbReference type="EMBL" id="QNX09242.1"/>
    </source>
</evidence>
<sequence length="400" mass="45441">MADKKAEALKIVEEGLKELESPKGSVTVGVQKLSRAANLLNEDEIIAWTQLHLGNQVYTTALDNFFKKVEIEAKKLKNNNQPVKVNATDELFKKELKKIIDLHLPLTELDESYNFKTDPKAGGFNSVDFIESKLNTLIREKIGNDGYHYKNPLQAHITYIKKYAFKYLTDLHEKLKFSGTITSSFDILKNAVDDRLLDLNPEIAEQLMLAFKSVSSSNKEEWSHALTTCRRLLESLADKLYPASDLVIGKRTFKQSQFVNRLWQFMNDSIESESNRELAQAHVNFLGSWLEKTNKLTNKGVHDDVSQLEATKALFHLYLMLADLLDYLDPSVLSKTSKHNFNNATLDEIEAFLDIKREVAKEIIKARSNNKGILTLEQLAEVKGVGAKTLTIAKEVFEFN</sequence>
<name>A0A7H2Q2A9_9GAMM</name>
<dbReference type="RefSeq" id="WP_191010464.1">
    <property type="nucleotide sequence ID" value="NZ_CP061626.1"/>
</dbReference>
<dbReference type="AlphaFoldDB" id="A0A7H2Q2A9"/>
<reference evidence="1 2" key="2">
    <citation type="submission" date="2020-09" db="EMBL/GenBank/DDBJ databases">
        <authorList>
            <person name="Chen F.-J."/>
            <person name="Lee Y.-T."/>
        </authorList>
    </citation>
    <scope>NUCLEOTIDE SEQUENCE [LARGE SCALE GENOMIC DNA]</scope>
    <source>
        <strain evidence="1 2">AS72</strain>
    </source>
</reference>
<dbReference type="EMBL" id="CP061565">
    <property type="protein sequence ID" value="QNX09242.1"/>
    <property type="molecule type" value="Genomic_DNA"/>
</dbReference>